<feature type="transmembrane region" description="Helical" evidence="1">
    <location>
        <begin position="227"/>
        <end position="248"/>
    </location>
</feature>
<name>A0A512APP1_9SPHN</name>
<evidence type="ECO:0000256" key="1">
    <source>
        <dbReference type="SAM" id="Phobius"/>
    </source>
</evidence>
<dbReference type="InterPro" id="IPR025235">
    <property type="entry name" value="DUF4178"/>
</dbReference>
<protein>
    <recommendedName>
        <fullName evidence="2">DUF4178 domain-containing protein</fullName>
    </recommendedName>
</protein>
<comment type="caution">
    <text evidence="3">The sequence shown here is derived from an EMBL/GenBank/DDBJ whole genome shotgun (WGS) entry which is preliminary data.</text>
</comment>
<dbReference type="OrthoDB" id="228033at2"/>
<keyword evidence="1" id="KW-0812">Transmembrane</keyword>
<dbReference type="EMBL" id="BJYR01000025">
    <property type="protein sequence ID" value="GEO01670.1"/>
    <property type="molecule type" value="Genomic_DNA"/>
</dbReference>
<keyword evidence="1" id="KW-1133">Transmembrane helix</keyword>
<evidence type="ECO:0000313" key="4">
    <source>
        <dbReference type="Proteomes" id="UP000321464"/>
    </source>
</evidence>
<sequence>MTGARAVTCPSCGGSIEIRAVGYTVTLACRYCGSLLDVANEDVRLITAYRRAAKNFAIMPGARGTLFDVEWEVIGALRRRSGDAVWQEFLLFNPYSGYRWLVAADGEWQFGTMLLDRPEEDGRSVSWRGQHYVLDDNAEIETVMVIGEFYWRAARGDKVQGATFANGREQLSRETSADEVTWTQLIPITAEWVSEAFTVEQRHMPRPPRPDLTEGFRKAPGVAEGDLGNMFLVALAALLLILAVQVLLSGPQVCADGRATVDVGGATTIHRIGTVEVRRPWQFVTITVDSDSFTNRWVDLDYSLVNRQTQQSVDAYGLVEFYTGTDSDGPWSEGSHQAETLFSRVPRGTYDVFVDVGAHGWPSDPVPGTVDPQNPWGHTDTVALWFRSCTGGFSWGMFWLMAALLFSVPGLIFWWRHQD</sequence>
<organism evidence="3 4">
    <name type="scientific">Novosphingobium sediminis</name>
    <dbReference type="NCBI Taxonomy" id="707214"/>
    <lineage>
        <taxon>Bacteria</taxon>
        <taxon>Pseudomonadati</taxon>
        <taxon>Pseudomonadota</taxon>
        <taxon>Alphaproteobacteria</taxon>
        <taxon>Sphingomonadales</taxon>
        <taxon>Sphingomonadaceae</taxon>
        <taxon>Novosphingobium</taxon>
    </lineage>
</organism>
<keyword evidence="4" id="KW-1185">Reference proteome</keyword>
<dbReference type="RefSeq" id="WP_147160977.1">
    <property type="nucleotide sequence ID" value="NZ_BJYR01000025.1"/>
</dbReference>
<proteinExistence type="predicted"/>
<feature type="transmembrane region" description="Helical" evidence="1">
    <location>
        <begin position="393"/>
        <end position="415"/>
    </location>
</feature>
<accession>A0A512APP1</accession>
<keyword evidence="1" id="KW-0472">Membrane</keyword>
<evidence type="ECO:0000313" key="3">
    <source>
        <dbReference type="EMBL" id="GEO01670.1"/>
    </source>
</evidence>
<gene>
    <name evidence="3" type="ORF">NSE01_35020</name>
</gene>
<evidence type="ECO:0000259" key="2">
    <source>
        <dbReference type="Pfam" id="PF13785"/>
    </source>
</evidence>
<dbReference type="Pfam" id="PF13785">
    <property type="entry name" value="DUF4178"/>
    <property type="match status" value="1"/>
</dbReference>
<dbReference type="Proteomes" id="UP000321464">
    <property type="component" value="Unassembled WGS sequence"/>
</dbReference>
<feature type="domain" description="DUF4178" evidence="2">
    <location>
        <begin position="60"/>
        <end position="183"/>
    </location>
</feature>
<reference evidence="3 4" key="1">
    <citation type="submission" date="2019-07" db="EMBL/GenBank/DDBJ databases">
        <title>Whole genome shotgun sequence of Novosphingobium sediminis NBRC 106119.</title>
        <authorList>
            <person name="Hosoyama A."/>
            <person name="Uohara A."/>
            <person name="Ohji S."/>
            <person name="Ichikawa N."/>
        </authorList>
    </citation>
    <scope>NUCLEOTIDE SEQUENCE [LARGE SCALE GENOMIC DNA]</scope>
    <source>
        <strain evidence="3 4">NBRC 106119</strain>
    </source>
</reference>
<dbReference type="AlphaFoldDB" id="A0A512APP1"/>